<dbReference type="OrthoDB" id="9781023at2"/>
<dbReference type="InterPro" id="IPR052553">
    <property type="entry name" value="CbiG_hydrolase"/>
</dbReference>
<accession>A0A5M6IX48</accession>
<dbReference type="Proteomes" id="UP000325255">
    <property type="component" value="Unassembled WGS sequence"/>
</dbReference>
<dbReference type="Gene3D" id="3.30.420.180">
    <property type="entry name" value="CobE/GbiG C-terminal domain"/>
    <property type="match status" value="1"/>
</dbReference>
<reference evidence="2 3" key="1">
    <citation type="submission" date="2019-09" db="EMBL/GenBank/DDBJ databases">
        <title>Genome sequence of Rhodovastum atsumiense, a diverse member of the Acetobacteraceae family of non-sulfur purple photosynthetic bacteria.</title>
        <authorList>
            <person name="Meyer T."/>
            <person name="Kyndt J."/>
        </authorList>
    </citation>
    <scope>NUCLEOTIDE SEQUENCE [LARGE SCALE GENOMIC DNA]</scope>
    <source>
        <strain evidence="2 3">DSM 21279</strain>
    </source>
</reference>
<dbReference type="RefSeq" id="WP_150040048.1">
    <property type="nucleotide sequence ID" value="NZ_OW485601.1"/>
</dbReference>
<dbReference type="AlphaFoldDB" id="A0A5M6IX48"/>
<dbReference type="GO" id="GO:0009236">
    <property type="term" value="P:cobalamin biosynthetic process"/>
    <property type="evidence" value="ECO:0007669"/>
    <property type="project" value="InterPro"/>
</dbReference>
<sequence length="227" mass="23009">MPPAAGNRLAAWPPSEPTLAALAAAIGGRAVTLLVEPEEVDGTTLARRLERHCGTAVAVCHDRANLDFIHIEMLVTVTWRMPAAPVPVLALWPPVLVAGIGCTGGVPAETLAASATAMLRQAGLAPEAVGLVATSARRAEEPALHAWAEALGAGFVACDDATLAAQAVPTPSAQLQARLGVASVAEAAALAAAGATSLLLTRRKAALPGGHHHTLAVARRSLDRLAA</sequence>
<feature type="domain" description="CobE/GbiG C-terminal" evidence="1">
    <location>
        <begin position="96"/>
        <end position="218"/>
    </location>
</feature>
<evidence type="ECO:0000259" key="1">
    <source>
        <dbReference type="Pfam" id="PF01890"/>
    </source>
</evidence>
<comment type="caution">
    <text evidence="2">The sequence shown here is derived from an EMBL/GenBank/DDBJ whole genome shotgun (WGS) entry which is preliminary data.</text>
</comment>
<dbReference type="PANTHER" id="PTHR37477">
    <property type="entry name" value="COBALT-PRECORRIN-5A HYDROLASE"/>
    <property type="match status" value="1"/>
</dbReference>
<dbReference type="InterPro" id="IPR036518">
    <property type="entry name" value="CobE/GbiG_C_sf"/>
</dbReference>
<dbReference type="Pfam" id="PF01890">
    <property type="entry name" value="CbiG_C"/>
    <property type="match status" value="1"/>
</dbReference>
<dbReference type="EMBL" id="VWPK01000009">
    <property type="protein sequence ID" value="KAA5612821.1"/>
    <property type="molecule type" value="Genomic_DNA"/>
</dbReference>
<gene>
    <name evidence="2" type="ORF">F1189_07185</name>
</gene>
<dbReference type="InterPro" id="IPR002750">
    <property type="entry name" value="CobE/GbiG_C"/>
</dbReference>
<name>A0A5M6IX48_9PROT</name>
<protein>
    <submittedName>
        <fullName evidence="2">Cobalamin biosynthesis protein</fullName>
    </submittedName>
</protein>
<dbReference type="SUPFAM" id="SSF159664">
    <property type="entry name" value="CobE/GbiG C-terminal domain-like"/>
    <property type="match status" value="1"/>
</dbReference>
<dbReference type="PANTHER" id="PTHR37477:SF1">
    <property type="entry name" value="COBALT-PRECORRIN-5A HYDROLASE"/>
    <property type="match status" value="1"/>
</dbReference>
<evidence type="ECO:0000313" key="2">
    <source>
        <dbReference type="EMBL" id="KAA5612821.1"/>
    </source>
</evidence>
<evidence type="ECO:0000313" key="3">
    <source>
        <dbReference type="Proteomes" id="UP000325255"/>
    </source>
</evidence>
<keyword evidence="3" id="KW-1185">Reference proteome</keyword>
<proteinExistence type="predicted"/>
<organism evidence="2 3">
    <name type="scientific">Rhodovastum atsumiense</name>
    <dbReference type="NCBI Taxonomy" id="504468"/>
    <lineage>
        <taxon>Bacteria</taxon>
        <taxon>Pseudomonadati</taxon>
        <taxon>Pseudomonadota</taxon>
        <taxon>Alphaproteobacteria</taxon>
        <taxon>Acetobacterales</taxon>
        <taxon>Acetobacteraceae</taxon>
        <taxon>Rhodovastum</taxon>
    </lineage>
</organism>